<evidence type="ECO:0000259" key="3">
    <source>
        <dbReference type="PROSITE" id="PS51000"/>
    </source>
</evidence>
<sequence length="458" mass="52492">MEITKLIGETSEYDKKLKLEMKKPKSWCKSVSAFANTYGGSLIFGISDDNQIIGLENPDKDAEIISEMIKSRLDPIPEFKIRFQKEEDKVLLIVDILKGEETPYYYSGDGVLEAYVRIGNESVKASSTELKRLVLHGRNTTFDSQNSMYKVEDYAFSKLRERYKKWTGQSFNDKDLISFGLATKDGYLTNAGALIVDESPIHYSRVFCTRWNGLTKSGGTMDALDDAEYSGSLISLIENGEGFIKRNAKMMWRKTANSREELPEYVERSYHEALVNAIAHRDYLVNGSEVHIDIYDDRMEIYSPGGMPDGSVIQDRDPTTVPSTRRNPVIADVFNRLGYMERKGSGFAKILDNYAFQINYTEEMKPYFRSDRYQFTVIMPNLNYNGTQDGTQDVTQDVTQDDVYTLILEMIKRNNKISAKQLAEKLGISIRTVRRKIKEMDNIEYIGHGYSGYWKIKK</sequence>
<dbReference type="Proteomes" id="UP000285288">
    <property type="component" value="Unassembled WGS sequence"/>
</dbReference>
<dbReference type="SUPFAM" id="SSF46785">
    <property type="entry name" value="Winged helix' DNA-binding domain"/>
    <property type="match status" value="1"/>
</dbReference>
<evidence type="ECO:0000313" key="5">
    <source>
        <dbReference type="Proteomes" id="UP000285288"/>
    </source>
</evidence>
<accession>A0A413UAT6</accession>
<dbReference type="EMBL" id="QSGD01000043">
    <property type="protein sequence ID" value="RHB02447.1"/>
    <property type="molecule type" value="Genomic_DNA"/>
</dbReference>
<dbReference type="AlphaFoldDB" id="A0A413UAT6"/>
<dbReference type="Pfam" id="PF04326">
    <property type="entry name" value="SLFN_AlbA_2"/>
    <property type="match status" value="1"/>
</dbReference>
<dbReference type="Gene3D" id="1.10.10.10">
    <property type="entry name" value="Winged helix-like DNA-binding domain superfamily/Winged helix DNA-binding domain"/>
    <property type="match status" value="1"/>
</dbReference>
<dbReference type="InterPro" id="IPR038475">
    <property type="entry name" value="RecG_C_sf"/>
</dbReference>
<keyword evidence="2" id="KW-0804">Transcription</keyword>
<dbReference type="Gene3D" id="3.30.950.30">
    <property type="entry name" value="Schlafen, AAA domain"/>
    <property type="match status" value="1"/>
</dbReference>
<dbReference type="Pfam" id="PF08279">
    <property type="entry name" value="HTH_11"/>
    <property type="match status" value="1"/>
</dbReference>
<comment type="caution">
    <text evidence="4">The sequence shown here is derived from an EMBL/GenBank/DDBJ whole genome shotgun (WGS) entry which is preliminary data.</text>
</comment>
<evidence type="ECO:0000313" key="4">
    <source>
        <dbReference type="EMBL" id="RHB02447.1"/>
    </source>
</evidence>
<dbReference type="RefSeq" id="WP_118011843.1">
    <property type="nucleotide sequence ID" value="NZ_JAHOMF010000002.1"/>
</dbReference>
<proteinExistence type="predicted"/>
<dbReference type="InterPro" id="IPR007421">
    <property type="entry name" value="Schlafen_AlbA_2_dom"/>
</dbReference>
<reference evidence="4 5" key="1">
    <citation type="submission" date="2018-08" db="EMBL/GenBank/DDBJ databases">
        <title>A genome reference for cultivated species of the human gut microbiota.</title>
        <authorList>
            <person name="Zou Y."/>
            <person name="Xue W."/>
            <person name="Luo G."/>
        </authorList>
    </citation>
    <scope>NUCLEOTIDE SEQUENCE [LARGE SCALE GENOMIC DNA]</scope>
    <source>
        <strain evidence="4 5">AM42-13AC</strain>
    </source>
</reference>
<gene>
    <name evidence="4" type="ORF">DW907_09390</name>
</gene>
<protein>
    <submittedName>
        <fullName evidence="4">HTH domain-containing protein</fullName>
    </submittedName>
</protein>
<name>A0A413UAT6_9FIRM</name>
<dbReference type="PANTHER" id="PTHR30595">
    <property type="entry name" value="GLPR-RELATED TRANSCRIPTIONAL REPRESSOR"/>
    <property type="match status" value="1"/>
</dbReference>
<evidence type="ECO:0000256" key="1">
    <source>
        <dbReference type="ARBA" id="ARBA00023015"/>
    </source>
</evidence>
<feature type="domain" description="HTH deoR-type" evidence="3">
    <location>
        <begin position="400"/>
        <end position="455"/>
    </location>
</feature>
<dbReference type="PANTHER" id="PTHR30595:SF6">
    <property type="entry name" value="SCHLAFEN ALBA-2 DOMAIN-CONTAINING PROTEIN"/>
    <property type="match status" value="1"/>
</dbReference>
<dbReference type="GO" id="GO:0003700">
    <property type="term" value="F:DNA-binding transcription factor activity"/>
    <property type="evidence" value="ECO:0007669"/>
    <property type="project" value="InterPro"/>
</dbReference>
<keyword evidence="1" id="KW-0805">Transcription regulation</keyword>
<organism evidence="4 5">
    <name type="scientific">Holdemanella biformis</name>
    <dbReference type="NCBI Taxonomy" id="1735"/>
    <lineage>
        <taxon>Bacteria</taxon>
        <taxon>Bacillati</taxon>
        <taxon>Bacillota</taxon>
        <taxon>Erysipelotrichia</taxon>
        <taxon>Erysipelotrichales</taxon>
        <taxon>Erysipelotrichaceae</taxon>
        <taxon>Holdemanella</taxon>
    </lineage>
</organism>
<evidence type="ECO:0000256" key="2">
    <source>
        <dbReference type="ARBA" id="ARBA00023163"/>
    </source>
</evidence>
<dbReference type="PROSITE" id="PS51000">
    <property type="entry name" value="HTH_DEOR_2"/>
    <property type="match status" value="1"/>
</dbReference>
<dbReference type="InterPro" id="IPR036390">
    <property type="entry name" value="WH_DNA-bd_sf"/>
</dbReference>
<dbReference type="InterPro" id="IPR001034">
    <property type="entry name" value="DeoR_HTH"/>
</dbReference>
<dbReference type="InterPro" id="IPR013196">
    <property type="entry name" value="HTH_11"/>
</dbReference>
<dbReference type="Pfam" id="PF13749">
    <property type="entry name" value="HATPase_c_4"/>
    <property type="match status" value="1"/>
</dbReference>
<dbReference type="Gene3D" id="3.30.565.60">
    <property type="match status" value="1"/>
</dbReference>
<dbReference type="InterPro" id="IPR038461">
    <property type="entry name" value="Schlafen_AlbA_2_dom_sf"/>
</dbReference>
<dbReference type="InterPro" id="IPR036388">
    <property type="entry name" value="WH-like_DNA-bd_sf"/>
</dbReference>